<feature type="domain" description="SusD-like N-terminal" evidence="2">
    <location>
        <begin position="25"/>
        <end position="226"/>
    </location>
</feature>
<organism evidence="3 4">
    <name type="scientific">Hoylesella buccalis DNF00853</name>
    <dbReference type="NCBI Taxonomy" id="1401074"/>
    <lineage>
        <taxon>Bacteria</taxon>
        <taxon>Pseudomonadati</taxon>
        <taxon>Bacteroidota</taxon>
        <taxon>Bacteroidia</taxon>
        <taxon>Bacteroidales</taxon>
        <taxon>Prevotellaceae</taxon>
        <taxon>Hoylesella</taxon>
    </lineage>
</organism>
<dbReference type="RefSeq" id="WP_036874636.1">
    <property type="nucleotide sequence ID" value="NZ_JRNN01000095.1"/>
</dbReference>
<comment type="caution">
    <text evidence="3">The sequence shown here is derived from an EMBL/GenBank/DDBJ whole genome shotgun (WGS) entry which is preliminary data.</text>
</comment>
<dbReference type="Proteomes" id="UP000029556">
    <property type="component" value="Unassembled WGS sequence"/>
</dbReference>
<dbReference type="Pfam" id="PF14322">
    <property type="entry name" value="SusD-like_3"/>
    <property type="match status" value="1"/>
</dbReference>
<dbReference type="GO" id="GO:0009279">
    <property type="term" value="C:cell outer membrane"/>
    <property type="evidence" value="ECO:0007669"/>
    <property type="project" value="UniProtKB-SubCell"/>
</dbReference>
<dbReference type="Gene3D" id="1.25.40.390">
    <property type="match status" value="2"/>
</dbReference>
<dbReference type="SUPFAM" id="SSF48452">
    <property type="entry name" value="TPR-like"/>
    <property type="match status" value="1"/>
</dbReference>
<proteinExistence type="predicted"/>
<gene>
    <name evidence="3" type="ORF">HMPREF2137_11540</name>
</gene>
<feature type="signal peptide" evidence="1">
    <location>
        <begin position="1"/>
        <end position="21"/>
    </location>
</feature>
<evidence type="ECO:0000313" key="3">
    <source>
        <dbReference type="EMBL" id="KGF33053.1"/>
    </source>
</evidence>
<evidence type="ECO:0000256" key="1">
    <source>
        <dbReference type="SAM" id="SignalP"/>
    </source>
</evidence>
<keyword evidence="1" id="KW-0732">Signal</keyword>
<feature type="chain" id="PRO_5001915939" description="SusD-like N-terminal domain-containing protein" evidence="1">
    <location>
        <begin position="22"/>
        <end position="525"/>
    </location>
</feature>
<sequence>MKTIKITYTALALTFSALTLSSCDEYLDTMPDNRTTIDTEKKVANLLVSAYPHSSNLLINETMSDNADYYGDKNPNGNRFGDQVYFWQDVTEGDNESPMRFWLSCYDAIASANQALASIEEMGGAKTEALQTSKAEALLCRAYAHFLLVNEFCMNYSEGSKALGIHYSDKVENITEKHNRGTVAEVYARIEQDLKEALPFVTDNYTVPKYHFNKRAAYAFATRFYLYYEKWNEAVKYADMCLGSNAAATLRDWKAMSEMISDPDAISQHYVAADVAANLMMNTHVSQLGLYFGPYLLYKRYAHGAYVSSNEDFEATNVWGRGGFYYQPFSRRGNNFDVVQIWKLPYLFEIEDPVARTGLPHTVNVVFTTDEVLLNRAEAYIMLKQYDKAAADLDMWMHNIVKTDVTLTPEKIQNFYKSVPYSYDDATKMASTVKKHLHPAFAIDAEGSVQETMLQCVLGFRRMETLHQGLRWFDVKRYGLEIVRRTMGPDGKPATLTDVLKKDDNRRAVQIPLDILQAGVEANPR</sequence>
<dbReference type="EMBL" id="JRNN01000095">
    <property type="protein sequence ID" value="KGF33053.1"/>
    <property type="molecule type" value="Genomic_DNA"/>
</dbReference>
<dbReference type="PROSITE" id="PS51257">
    <property type="entry name" value="PROKAR_LIPOPROTEIN"/>
    <property type="match status" value="1"/>
</dbReference>
<accession>A0A095ZEF5</accession>
<dbReference type="OrthoDB" id="1147023at2"/>
<name>A0A095ZEF5_9BACT</name>
<evidence type="ECO:0000259" key="2">
    <source>
        <dbReference type="Pfam" id="PF14322"/>
    </source>
</evidence>
<evidence type="ECO:0000313" key="4">
    <source>
        <dbReference type="Proteomes" id="UP000029556"/>
    </source>
</evidence>
<protein>
    <recommendedName>
        <fullName evidence="2">SusD-like N-terminal domain-containing protein</fullName>
    </recommendedName>
</protein>
<dbReference type="InterPro" id="IPR011990">
    <property type="entry name" value="TPR-like_helical_dom_sf"/>
</dbReference>
<reference evidence="3 4" key="1">
    <citation type="submission" date="2014-07" db="EMBL/GenBank/DDBJ databases">
        <authorList>
            <person name="McCorrison J."/>
            <person name="Sanka R."/>
            <person name="Torralba M."/>
            <person name="Gillis M."/>
            <person name="Haft D.H."/>
            <person name="Methe B."/>
            <person name="Sutton G."/>
            <person name="Nelson K.E."/>
        </authorList>
    </citation>
    <scope>NUCLEOTIDE SEQUENCE [LARGE SCALE GENOMIC DNA]</scope>
    <source>
        <strain evidence="3 4">DNF00853</strain>
    </source>
</reference>
<dbReference type="AlphaFoldDB" id="A0A095ZEF5"/>
<dbReference type="InterPro" id="IPR033985">
    <property type="entry name" value="SusD-like_N"/>
</dbReference>